<sequence length="94" mass="10564">MCDDDINHSRRDFLKLMGLFTGTAALPIQASLAQTKPENTQTKRVRIGYIPITDATPLLVACQNKLFEKQGLEVDPPVYSGAGHNWWKLFYQAV</sequence>
<protein>
    <submittedName>
        <fullName evidence="1">ABC transporter substrate-binding protein</fullName>
    </submittedName>
</protein>
<dbReference type="Gene3D" id="3.40.190.10">
    <property type="entry name" value="Periplasmic binding protein-like II"/>
    <property type="match status" value="1"/>
</dbReference>
<gene>
    <name evidence="1" type="ORF">QR674_05420</name>
</gene>
<evidence type="ECO:0000313" key="2">
    <source>
        <dbReference type="Proteomes" id="UP001278188"/>
    </source>
</evidence>
<reference evidence="1 2" key="1">
    <citation type="submission" date="2023-06" db="EMBL/GenBank/DDBJ databases">
        <title>Genomic Analysis of Acinetobacter Strains Recovered from South Australian Aquatic Samples provides Insights into the Circulation of Antibiotic Resistance determinants in the Environment.</title>
        <authorList>
            <person name="Tobin L."/>
            <person name="Jarocki V.M."/>
            <person name="Kenyon J."/>
            <person name="Drigo B."/>
            <person name="Donner E."/>
            <person name="Djordjevic S.P."/>
            <person name="Hamidian M."/>
        </authorList>
    </citation>
    <scope>NUCLEOTIDE SEQUENCE [LARGE SCALE GENOMIC DNA]</scope>
    <source>
        <strain evidence="1 2">SAAc652</strain>
    </source>
</reference>
<dbReference type="Pfam" id="PF13379">
    <property type="entry name" value="NMT1_2"/>
    <property type="match status" value="1"/>
</dbReference>
<keyword evidence="2" id="KW-1185">Reference proteome</keyword>
<dbReference type="RefSeq" id="WP_317082439.1">
    <property type="nucleotide sequence ID" value="NZ_JASVDY010000001.1"/>
</dbReference>
<dbReference type="EMBL" id="JASVDY010000001">
    <property type="protein sequence ID" value="MDV2468418.1"/>
    <property type="molecule type" value="Genomic_DNA"/>
</dbReference>
<dbReference type="PROSITE" id="PS51318">
    <property type="entry name" value="TAT"/>
    <property type="match status" value="1"/>
</dbReference>
<organism evidence="1 2">
    <name type="scientific">Acinetobacter chinensis</name>
    <dbReference type="NCBI Taxonomy" id="2004650"/>
    <lineage>
        <taxon>Bacteria</taxon>
        <taxon>Pseudomonadati</taxon>
        <taxon>Pseudomonadota</taxon>
        <taxon>Gammaproteobacteria</taxon>
        <taxon>Moraxellales</taxon>
        <taxon>Moraxellaceae</taxon>
        <taxon>Acinetobacter</taxon>
    </lineage>
</organism>
<dbReference type="InterPro" id="IPR006311">
    <property type="entry name" value="TAT_signal"/>
</dbReference>
<comment type="caution">
    <text evidence="1">The sequence shown here is derived from an EMBL/GenBank/DDBJ whole genome shotgun (WGS) entry which is preliminary data.</text>
</comment>
<accession>A0ABU3WDF6</accession>
<proteinExistence type="predicted"/>
<name>A0ABU3WDF6_9GAMM</name>
<dbReference type="Proteomes" id="UP001278188">
    <property type="component" value="Unassembled WGS sequence"/>
</dbReference>
<dbReference type="SUPFAM" id="SSF53850">
    <property type="entry name" value="Periplasmic binding protein-like II"/>
    <property type="match status" value="1"/>
</dbReference>
<evidence type="ECO:0000313" key="1">
    <source>
        <dbReference type="EMBL" id="MDV2468418.1"/>
    </source>
</evidence>